<dbReference type="GO" id="GO:0047938">
    <property type="term" value="F:glucose-6-phosphate 1-epimerase activity"/>
    <property type="evidence" value="ECO:0007669"/>
    <property type="project" value="UniProtKB-UniRule"/>
</dbReference>
<feature type="active site" evidence="5">
    <location>
        <position position="154"/>
    </location>
</feature>
<proteinExistence type="inferred from homology"/>
<dbReference type="Proteomes" id="UP001198163">
    <property type="component" value="Unassembled WGS sequence"/>
</dbReference>
<evidence type="ECO:0000256" key="3">
    <source>
        <dbReference type="ARBA" id="ARBA00023235"/>
    </source>
</evidence>
<dbReference type="InterPro" id="IPR008183">
    <property type="entry name" value="Aldose_1/G6P_1-epimerase"/>
</dbReference>
<protein>
    <recommendedName>
        <fullName evidence="4">Putative glucose-6-phosphate 1-epimerase</fullName>
        <ecNumber evidence="4">5.1.3.15</ecNumber>
    </recommendedName>
</protein>
<feature type="binding site" evidence="6">
    <location>
        <position position="59"/>
    </location>
    <ligand>
        <name>substrate</name>
    </ligand>
</feature>
<comment type="similarity">
    <text evidence="2 4">Belongs to the glucose-6-phosphate 1-epimerase family.</text>
</comment>
<evidence type="ECO:0000256" key="1">
    <source>
        <dbReference type="ARBA" id="ARBA00001096"/>
    </source>
</evidence>
<evidence type="ECO:0000256" key="4">
    <source>
        <dbReference type="PIRNR" id="PIRNR016020"/>
    </source>
</evidence>
<organism evidence="7 8">
    <name type="scientific">Teretinema zuelzerae</name>
    <dbReference type="NCBI Taxonomy" id="156"/>
    <lineage>
        <taxon>Bacteria</taxon>
        <taxon>Pseudomonadati</taxon>
        <taxon>Spirochaetota</taxon>
        <taxon>Spirochaetia</taxon>
        <taxon>Spirochaetales</taxon>
        <taxon>Treponemataceae</taxon>
        <taxon>Teretinema</taxon>
    </lineage>
</organism>
<dbReference type="GO" id="GO:0030246">
    <property type="term" value="F:carbohydrate binding"/>
    <property type="evidence" value="ECO:0007669"/>
    <property type="project" value="UniProtKB-UniRule"/>
</dbReference>
<sequence>MITMSERSAGITVATIHNKFASAEVSLYGGQVLSFKPDDRDDILFMSSPCSFKPGKPIRGGIPICFPWFGPRTDDPMLPQHGFARTSTWSIISFEDEPENSTLILGLSDTEDSRRIWPHSFAAALAVTVSKKLSLTLSVTNTGGSPLSFTDALHAYFKVSQIESARLIGLEQSEYRDLAALRSGAASEKPDTRITQNGEIVFTGEIDRVYLTDSNIRIIDNIKPGQIIIRTEGFPNRIIWNPGQVKGEAIADLGKKEWNSFVCMEAGAVDPNEISVPPGATVCQTMIIEPKR</sequence>
<feature type="active site" evidence="5">
    <location>
        <position position="265"/>
    </location>
</feature>
<dbReference type="PANTHER" id="PTHR11122:SF13">
    <property type="entry name" value="GLUCOSE-6-PHOSPHATE 1-EPIMERASE"/>
    <property type="match status" value="1"/>
</dbReference>
<dbReference type="InterPro" id="IPR011013">
    <property type="entry name" value="Gal_mutarotase_sf_dom"/>
</dbReference>
<dbReference type="EC" id="5.1.3.15" evidence="4"/>
<keyword evidence="8" id="KW-1185">Reference proteome</keyword>
<name>A0AAE3EJ26_9SPIR</name>
<dbReference type="AlphaFoldDB" id="A0AAE3EJ26"/>
<comment type="catalytic activity">
    <reaction evidence="1">
        <text>alpha-D-glucose 6-phosphate = beta-D-glucose 6-phosphate</text>
        <dbReference type="Rhea" id="RHEA:16249"/>
        <dbReference type="ChEBI" id="CHEBI:58225"/>
        <dbReference type="ChEBI" id="CHEBI:58247"/>
        <dbReference type="EC" id="5.1.3.15"/>
    </reaction>
</comment>
<dbReference type="PANTHER" id="PTHR11122">
    <property type="entry name" value="APOSPORY-ASSOCIATED PROTEIN C-RELATED"/>
    <property type="match status" value="1"/>
</dbReference>
<dbReference type="GO" id="GO:0005737">
    <property type="term" value="C:cytoplasm"/>
    <property type="evidence" value="ECO:0007669"/>
    <property type="project" value="TreeGrafter"/>
</dbReference>
<dbReference type="InterPro" id="IPR014718">
    <property type="entry name" value="GH-type_carb-bd"/>
</dbReference>
<dbReference type="CDD" id="cd09020">
    <property type="entry name" value="D-hex-6-P-epi_like"/>
    <property type="match status" value="1"/>
</dbReference>
<evidence type="ECO:0000313" key="7">
    <source>
        <dbReference type="EMBL" id="MCD1655925.1"/>
    </source>
</evidence>
<dbReference type="Pfam" id="PF01263">
    <property type="entry name" value="Aldose_epim"/>
    <property type="match status" value="1"/>
</dbReference>
<dbReference type="PIRSF" id="PIRSF016020">
    <property type="entry name" value="PHexose_mutarotase"/>
    <property type="match status" value="1"/>
</dbReference>
<feature type="binding site" evidence="6">
    <location>
        <position position="80"/>
    </location>
    <ligand>
        <name>substrate</name>
    </ligand>
</feature>
<evidence type="ECO:0000313" key="8">
    <source>
        <dbReference type="Proteomes" id="UP001198163"/>
    </source>
</evidence>
<accession>A0AAE3EJ26</accession>
<dbReference type="Gene3D" id="2.70.98.10">
    <property type="match status" value="1"/>
</dbReference>
<evidence type="ECO:0000256" key="5">
    <source>
        <dbReference type="PIRSR" id="PIRSR016020-1"/>
    </source>
</evidence>
<gene>
    <name evidence="7" type="ORF">K7J14_14595</name>
</gene>
<feature type="binding site" evidence="6">
    <location>
        <position position="85"/>
    </location>
    <ligand>
        <name>substrate</name>
    </ligand>
</feature>
<reference evidence="7" key="1">
    <citation type="submission" date="2021-08" db="EMBL/GenBank/DDBJ databases">
        <title>Comparative analyses of Brucepasteria parasyntrophica and Teretinema zuelzerae.</title>
        <authorList>
            <person name="Song Y."/>
            <person name="Brune A."/>
        </authorList>
    </citation>
    <scope>NUCLEOTIDE SEQUENCE</scope>
    <source>
        <strain evidence="7">DSM 1903</strain>
    </source>
</reference>
<dbReference type="EMBL" id="JAINWA010000003">
    <property type="protein sequence ID" value="MCD1655925.1"/>
    <property type="molecule type" value="Genomic_DNA"/>
</dbReference>
<dbReference type="InterPro" id="IPR025532">
    <property type="entry name" value="G6P_1-epimerase"/>
</dbReference>
<comment type="caution">
    <text evidence="7">The sequence shown here is derived from an EMBL/GenBank/DDBJ whole genome shotgun (WGS) entry which is preliminary data.</text>
</comment>
<keyword evidence="3 4" id="KW-0413">Isomerase</keyword>
<evidence type="ECO:0000256" key="6">
    <source>
        <dbReference type="PIRSR" id="PIRSR016020-2"/>
    </source>
</evidence>
<dbReference type="RefSeq" id="WP_230758021.1">
    <property type="nucleotide sequence ID" value="NZ_JAINWA010000003.1"/>
</dbReference>
<dbReference type="SUPFAM" id="SSF74650">
    <property type="entry name" value="Galactose mutarotase-like"/>
    <property type="match status" value="1"/>
</dbReference>
<dbReference type="GO" id="GO:0005975">
    <property type="term" value="P:carbohydrate metabolic process"/>
    <property type="evidence" value="ECO:0007669"/>
    <property type="project" value="InterPro"/>
</dbReference>
<evidence type="ECO:0000256" key="2">
    <source>
        <dbReference type="ARBA" id="ARBA00005866"/>
    </source>
</evidence>